<dbReference type="Proteomes" id="UP000244336">
    <property type="component" value="Chromosome 3"/>
</dbReference>
<feature type="region of interest" description="Disordered" evidence="1">
    <location>
        <begin position="1"/>
        <end position="70"/>
    </location>
</feature>
<feature type="region of interest" description="Disordered" evidence="1">
    <location>
        <begin position="88"/>
        <end position="125"/>
    </location>
</feature>
<dbReference type="Gramene" id="PUZ66738">
    <property type="protein sequence ID" value="PUZ66738"/>
    <property type="gene ID" value="GQ55_3G356400"/>
</dbReference>
<evidence type="ECO:0000313" key="3">
    <source>
        <dbReference type="Proteomes" id="UP000244336"/>
    </source>
</evidence>
<evidence type="ECO:0000313" key="2">
    <source>
        <dbReference type="EMBL" id="PUZ66738.1"/>
    </source>
</evidence>
<protein>
    <submittedName>
        <fullName evidence="2">Uncharacterized protein</fullName>
    </submittedName>
</protein>
<feature type="compositionally biased region" description="Low complexity" evidence="1">
    <location>
        <begin position="59"/>
        <end position="70"/>
    </location>
</feature>
<organism evidence="2 3">
    <name type="scientific">Panicum hallii var. hallii</name>
    <dbReference type="NCBI Taxonomy" id="1504633"/>
    <lineage>
        <taxon>Eukaryota</taxon>
        <taxon>Viridiplantae</taxon>
        <taxon>Streptophyta</taxon>
        <taxon>Embryophyta</taxon>
        <taxon>Tracheophyta</taxon>
        <taxon>Spermatophyta</taxon>
        <taxon>Magnoliopsida</taxon>
        <taxon>Liliopsida</taxon>
        <taxon>Poales</taxon>
        <taxon>Poaceae</taxon>
        <taxon>PACMAD clade</taxon>
        <taxon>Panicoideae</taxon>
        <taxon>Panicodae</taxon>
        <taxon>Paniceae</taxon>
        <taxon>Panicinae</taxon>
        <taxon>Panicum</taxon>
        <taxon>Panicum sect. Panicum</taxon>
    </lineage>
</organism>
<dbReference type="AlphaFoldDB" id="A0A2T7EFY3"/>
<name>A0A2T7EFY3_9POAL</name>
<accession>A0A2T7EFY3</accession>
<keyword evidence="3" id="KW-1185">Reference proteome</keyword>
<feature type="compositionally biased region" description="Basic and acidic residues" evidence="1">
    <location>
        <begin position="1"/>
        <end position="11"/>
    </location>
</feature>
<evidence type="ECO:0000256" key="1">
    <source>
        <dbReference type="SAM" id="MobiDB-lite"/>
    </source>
</evidence>
<gene>
    <name evidence="2" type="ORF">GQ55_3G356400</name>
</gene>
<dbReference type="EMBL" id="CM009751">
    <property type="protein sequence ID" value="PUZ66738.1"/>
    <property type="molecule type" value="Genomic_DNA"/>
</dbReference>
<reference evidence="2 3" key="1">
    <citation type="submission" date="2018-04" db="EMBL/GenBank/DDBJ databases">
        <title>WGS assembly of Panicum hallii var. hallii HAL2.</title>
        <authorList>
            <person name="Lovell J."/>
            <person name="Jenkins J."/>
            <person name="Lowry D."/>
            <person name="Mamidi S."/>
            <person name="Sreedasyam A."/>
            <person name="Weng X."/>
            <person name="Barry K."/>
            <person name="Bonette J."/>
            <person name="Campitelli B."/>
            <person name="Daum C."/>
            <person name="Gordon S."/>
            <person name="Gould B."/>
            <person name="Lipzen A."/>
            <person name="MacQueen A."/>
            <person name="Palacio-Mejia J."/>
            <person name="Plott C."/>
            <person name="Shakirov E."/>
            <person name="Shu S."/>
            <person name="Yoshinaga Y."/>
            <person name="Zane M."/>
            <person name="Rokhsar D."/>
            <person name="Grimwood J."/>
            <person name="Schmutz J."/>
            <person name="Juenger T."/>
        </authorList>
    </citation>
    <scope>NUCLEOTIDE SEQUENCE [LARGE SCALE GENOMIC DNA]</scope>
    <source>
        <strain evidence="3">cv. HAL2</strain>
    </source>
</reference>
<sequence>MDEHRFLQDRGGRRRAAHTLNGDGAASAREHACPMTAGPQAHSRKTATRSGGRHERPCAATLSSTPATASRCWPAHDISASKRCATQAAAGTAEPSSPAWRALGPANLRGRNAPSPPTRVGRFPRCLVPVSTPFPA</sequence>
<proteinExistence type="predicted"/>